<dbReference type="SMART" id="SM00155">
    <property type="entry name" value="PLDc"/>
    <property type="match status" value="1"/>
</dbReference>
<dbReference type="GO" id="GO:0030572">
    <property type="term" value="F:phosphatidyltransferase activity"/>
    <property type="evidence" value="ECO:0007669"/>
    <property type="project" value="UniProtKB-ARBA"/>
</dbReference>
<dbReference type="InterPro" id="IPR047955">
    <property type="entry name" value="DrmC-like"/>
</dbReference>
<evidence type="ECO:0000313" key="2">
    <source>
        <dbReference type="EMBL" id="MRG96410.1"/>
    </source>
</evidence>
<accession>A0A6N7Q0W4</accession>
<evidence type="ECO:0000313" key="3">
    <source>
        <dbReference type="Proteomes" id="UP000440224"/>
    </source>
</evidence>
<comment type="caution">
    <text evidence="2">The sequence shown here is derived from an EMBL/GenBank/DDBJ whole genome shotgun (WGS) entry which is preliminary data.</text>
</comment>
<dbReference type="SUPFAM" id="SSF56024">
    <property type="entry name" value="Phospholipase D/nuclease"/>
    <property type="match status" value="1"/>
</dbReference>
<dbReference type="Pfam" id="PF13091">
    <property type="entry name" value="PLDc_2"/>
    <property type="match status" value="1"/>
</dbReference>
<dbReference type="InterPro" id="IPR025202">
    <property type="entry name" value="PLD-like_dom"/>
</dbReference>
<dbReference type="EMBL" id="WJIE01000011">
    <property type="protein sequence ID" value="MRG96410.1"/>
    <property type="molecule type" value="Genomic_DNA"/>
</dbReference>
<reference evidence="2 3" key="1">
    <citation type="submission" date="2019-10" db="EMBL/GenBank/DDBJ databases">
        <title>A soil myxobacterium in the family Polyangiaceae.</title>
        <authorList>
            <person name="Li Y."/>
            <person name="Wang J."/>
        </authorList>
    </citation>
    <scope>NUCLEOTIDE SEQUENCE [LARGE SCALE GENOMIC DNA]</scope>
    <source>
        <strain evidence="2 3">DSM 14734</strain>
    </source>
</reference>
<dbReference type="OrthoDB" id="5520578at2"/>
<gene>
    <name evidence="2" type="ORF">GF068_31470</name>
</gene>
<feature type="domain" description="PLD phosphodiesterase" evidence="1">
    <location>
        <begin position="256"/>
        <end position="283"/>
    </location>
</feature>
<dbReference type="AlphaFoldDB" id="A0A6N7Q0W4"/>
<organism evidence="2 3">
    <name type="scientific">Polyangium spumosum</name>
    <dbReference type="NCBI Taxonomy" id="889282"/>
    <lineage>
        <taxon>Bacteria</taxon>
        <taxon>Pseudomonadati</taxon>
        <taxon>Myxococcota</taxon>
        <taxon>Polyangia</taxon>
        <taxon>Polyangiales</taxon>
        <taxon>Polyangiaceae</taxon>
        <taxon>Polyangium</taxon>
    </lineage>
</organism>
<dbReference type="Gene3D" id="3.30.870.10">
    <property type="entry name" value="Endonuclease Chain A"/>
    <property type="match status" value="1"/>
</dbReference>
<dbReference type="InterPro" id="IPR001736">
    <property type="entry name" value="PLipase_D/transphosphatidylase"/>
</dbReference>
<sequence>MCSASTRPRGRWRRPLPRRGVVPRMLAHLGAFVRANEPVPRPHLGRRDRRILGRCVLRGRVKFDAWLDEATASDLAALSQCLVDGRIPFPPRRSSVQLAGFGESAVAFLEGLQGTDPKVIAWMLERLAEERRHADDRYASMVRLVWSGASERTQGFRDTREVLDGLFAKAERQVLISTYVIHNGRSVFAPLARRIRERPGIEVELYVNLPSRTGLPADERADVAAYRETFAREHWPEDLLLPAMYYDPESRKLDASRASLHAKCVVVDARWAFVTSANFTEAAQERNIEAGVLLDHPRVAEALAGRFRALREAGRLRVLG</sequence>
<protein>
    <recommendedName>
        <fullName evidence="1">PLD phosphodiesterase domain-containing protein</fullName>
    </recommendedName>
</protein>
<evidence type="ECO:0000259" key="1">
    <source>
        <dbReference type="PROSITE" id="PS50035"/>
    </source>
</evidence>
<dbReference type="Proteomes" id="UP000440224">
    <property type="component" value="Unassembled WGS sequence"/>
</dbReference>
<dbReference type="PANTHER" id="PTHR21248">
    <property type="entry name" value="CARDIOLIPIN SYNTHASE"/>
    <property type="match status" value="1"/>
</dbReference>
<dbReference type="GO" id="GO:0032049">
    <property type="term" value="P:cardiolipin biosynthetic process"/>
    <property type="evidence" value="ECO:0007669"/>
    <property type="project" value="UniProtKB-ARBA"/>
</dbReference>
<dbReference type="NCBIfam" id="NF038319">
    <property type="entry name" value="DISARM_DrmC_I"/>
    <property type="match status" value="1"/>
</dbReference>
<keyword evidence="3" id="KW-1185">Reference proteome</keyword>
<proteinExistence type="predicted"/>
<dbReference type="PROSITE" id="PS50035">
    <property type="entry name" value="PLD"/>
    <property type="match status" value="1"/>
</dbReference>
<dbReference type="PANTHER" id="PTHR21248:SF22">
    <property type="entry name" value="PHOSPHOLIPASE D"/>
    <property type="match status" value="1"/>
</dbReference>
<name>A0A6N7Q0W4_9BACT</name>